<sequence length="526" mass="52979">MTRFRRTTRPSAGGAPERSWGRSGVMRATLLAAVAGGLTIAAGTVEGTVEVARPSERAGLSQTSDVLIESASLVCPGQQRVGTEGMRDVPGTVQVASAGSPDAVLRAISDITGSGAPAGSNAAGRVSLLDAKGSVLASTDRRSRPVATTTTGAAFVVARGERGLAPGLAAVQSWWHTGDDDRGLSVTPCVEPAADVWLLGGGAGASRTERVLVVNPGVNPVSVRVEVFGAEGRVGAADRASVSIPPQSRMSLSLDALAPDELRPAVHVVASGGVVSAVLNDAWIDGATARGVEDATAAAPPARDLVVPAVEAAAAGQGDAVLRIVNPGGAEALVRAMVLTPEGARQPTELRAVRVGADSTVDVPLSLPAGGNALRLTSDRPVTAAVFVDRRQGPGKAAATDREGDFGWAPALPPIRAVAGVVIPAQVPQGATRTLHLAAGPAGGSVTVTLGAGTAERQVTAQLKPLTAVTVPLGDAERVWVTTGAVDVRAAVSVSLSQQGSPYYSIVPVHSAPTTATSVPVRQLTR</sequence>
<protein>
    <recommendedName>
        <fullName evidence="4">Secreted protein</fullName>
    </recommendedName>
</protein>
<feature type="region of interest" description="Disordered" evidence="1">
    <location>
        <begin position="1"/>
        <end position="20"/>
    </location>
</feature>
<evidence type="ECO:0000313" key="3">
    <source>
        <dbReference type="Proteomes" id="UP000008914"/>
    </source>
</evidence>
<dbReference type="STRING" id="710696.Intca_2517"/>
<organism evidence="2 3">
    <name type="scientific">Intrasporangium calvum (strain ATCC 23552 / DSM 43043 / JCM 3097 / NBRC 12989 / NCIMB 10167 / NRRL B-3866 / 7 KIP)</name>
    <dbReference type="NCBI Taxonomy" id="710696"/>
    <lineage>
        <taxon>Bacteria</taxon>
        <taxon>Bacillati</taxon>
        <taxon>Actinomycetota</taxon>
        <taxon>Actinomycetes</taxon>
        <taxon>Micrococcales</taxon>
        <taxon>Intrasporangiaceae</taxon>
        <taxon>Intrasporangium</taxon>
    </lineage>
</organism>
<evidence type="ECO:0000313" key="2">
    <source>
        <dbReference type="EMBL" id="ADU49023.1"/>
    </source>
</evidence>
<dbReference type="RefSeq" id="WP_013493337.1">
    <property type="nucleotide sequence ID" value="NC_014830.1"/>
</dbReference>
<dbReference type="InterPro" id="IPR043777">
    <property type="entry name" value="DUF5719"/>
</dbReference>
<evidence type="ECO:0000256" key="1">
    <source>
        <dbReference type="SAM" id="MobiDB-lite"/>
    </source>
</evidence>
<evidence type="ECO:0008006" key="4">
    <source>
        <dbReference type="Google" id="ProtNLM"/>
    </source>
</evidence>
<accession>E6S789</accession>
<proteinExistence type="predicted"/>
<reference evidence="2 3" key="1">
    <citation type="journal article" date="2010" name="Stand. Genomic Sci.">
        <title>Complete genome sequence of Intrasporangium calvum type strain (7 KIP).</title>
        <authorList>
            <person name="Del Rio T.G."/>
            <person name="Chertkov O."/>
            <person name="Yasawong M."/>
            <person name="Lucas S."/>
            <person name="Deshpande S."/>
            <person name="Cheng J.F."/>
            <person name="Detter C."/>
            <person name="Tapia R."/>
            <person name="Han C."/>
            <person name="Goodwin L."/>
            <person name="Pitluck S."/>
            <person name="Liolios K."/>
            <person name="Ivanova N."/>
            <person name="Mavromatis K."/>
            <person name="Pati A."/>
            <person name="Chen A."/>
            <person name="Palaniappan K."/>
            <person name="Land M."/>
            <person name="Hauser L."/>
            <person name="Chang Y.J."/>
            <person name="Jeffries C.D."/>
            <person name="Rohde M."/>
            <person name="Pukall R."/>
            <person name="Sikorski J."/>
            <person name="Goker M."/>
            <person name="Woyke T."/>
            <person name="Bristow J."/>
            <person name="Eisen J.A."/>
            <person name="Markowitz V."/>
            <person name="Hugenholtz P."/>
            <person name="Kyrpides N.C."/>
            <person name="Klenk H.P."/>
            <person name="Lapidus A."/>
        </authorList>
    </citation>
    <scope>NUCLEOTIDE SEQUENCE [LARGE SCALE GENOMIC DNA]</scope>
    <source>
        <strain evidence="3">ATCC 23552 / DSM 43043 / JCM 3097 / NBRC 12989 / 7 KIP</strain>
    </source>
</reference>
<dbReference type="Pfam" id="PF18986">
    <property type="entry name" value="DUF5719"/>
    <property type="match status" value="1"/>
</dbReference>
<dbReference type="AlphaFoldDB" id="E6S789"/>
<dbReference type="eggNOG" id="COG3147">
    <property type="taxonomic scope" value="Bacteria"/>
</dbReference>
<dbReference type="EMBL" id="CP002343">
    <property type="protein sequence ID" value="ADU49023.1"/>
    <property type="molecule type" value="Genomic_DNA"/>
</dbReference>
<dbReference type="HOGENOM" id="CLU_559942_0_0_11"/>
<name>E6S789_INTC7</name>
<dbReference type="Proteomes" id="UP000008914">
    <property type="component" value="Chromosome"/>
</dbReference>
<gene>
    <name evidence="2" type="ordered locus">Intca_2517</name>
</gene>
<dbReference type="KEGG" id="ica:Intca_2517"/>
<keyword evidence="3" id="KW-1185">Reference proteome</keyword>